<dbReference type="EMBL" id="JAHQCW010000005">
    <property type="protein sequence ID" value="MBU9735826.1"/>
    <property type="molecule type" value="Genomic_DNA"/>
</dbReference>
<accession>A0A949NDC9</accession>
<protein>
    <submittedName>
        <fullName evidence="2">Uncharacterized protein</fullName>
    </submittedName>
</protein>
<keyword evidence="1" id="KW-0812">Transmembrane</keyword>
<organism evidence="2 3">
    <name type="scientific">Diplocloster agilis</name>
    <dbReference type="NCBI Taxonomy" id="2850323"/>
    <lineage>
        <taxon>Bacteria</taxon>
        <taxon>Bacillati</taxon>
        <taxon>Bacillota</taxon>
        <taxon>Clostridia</taxon>
        <taxon>Lachnospirales</taxon>
        <taxon>Lachnospiraceae</taxon>
        <taxon>Diplocloster</taxon>
    </lineage>
</organism>
<gene>
    <name evidence="2" type="ORF">KTH89_04705</name>
</gene>
<proteinExistence type="predicted"/>
<keyword evidence="1" id="KW-0472">Membrane</keyword>
<sequence length="56" mass="6493">MGKLKKEGGRHFSDAALYEKESVRMKKLFAFAIHNILFICVEFVFNVSRVCENNIL</sequence>
<evidence type="ECO:0000313" key="2">
    <source>
        <dbReference type="EMBL" id="MBU9735826.1"/>
    </source>
</evidence>
<feature type="transmembrane region" description="Helical" evidence="1">
    <location>
        <begin position="28"/>
        <end position="47"/>
    </location>
</feature>
<name>A0A949NDC9_9FIRM</name>
<keyword evidence="1" id="KW-1133">Transmembrane helix</keyword>
<reference evidence="2" key="1">
    <citation type="submission" date="2021-06" db="EMBL/GenBank/DDBJ databases">
        <title>Description of novel taxa of the family Lachnospiraceae.</title>
        <authorList>
            <person name="Chaplin A.V."/>
            <person name="Sokolova S.R."/>
            <person name="Pikina A.P."/>
            <person name="Korzhanova M."/>
            <person name="Belova V."/>
            <person name="Korostin D."/>
            <person name="Efimov B.A."/>
        </authorList>
    </citation>
    <scope>NUCLEOTIDE SEQUENCE</scope>
    <source>
        <strain evidence="2">ASD5720</strain>
    </source>
</reference>
<keyword evidence="3" id="KW-1185">Reference proteome</keyword>
<evidence type="ECO:0000313" key="3">
    <source>
        <dbReference type="Proteomes" id="UP000712157"/>
    </source>
</evidence>
<comment type="caution">
    <text evidence="2">The sequence shown here is derived from an EMBL/GenBank/DDBJ whole genome shotgun (WGS) entry which is preliminary data.</text>
</comment>
<dbReference type="AlphaFoldDB" id="A0A949NDC9"/>
<dbReference type="Proteomes" id="UP000712157">
    <property type="component" value="Unassembled WGS sequence"/>
</dbReference>
<evidence type="ECO:0000256" key="1">
    <source>
        <dbReference type="SAM" id="Phobius"/>
    </source>
</evidence>